<dbReference type="STRING" id="453304.ATC03_05590"/>
<dbReference type="Proteomes" id="UP000078437">
    <property type="component" value="Chromosome"/>
</dbReference>
<keyword evidence="4" id="KW-1185">Reference proteome</keyword>
<dbReference type="InterPro" id="IPR001296">
    <property type="entry name" value="Glyco_trans_1"/>
</dbReference>
<dbReference type="KEGG" id="agy:ATC03_05590"/>
<proteinExistence type="predicted"/>
<dbReference type="GO" id="GO:0016757">
    <property type="term" value="F:glycosyltransferase activity"/>
    <property type="evidence" value="ECO:0007669"/>
    <property type="project" value="InterPro"/>
</dbReference>
<dbReference type="Pfam" id="PF00534">
    <property type="entry name" value="Glycos_transf_1"/>
    <property type="match status" value="1"/>
</dbReference>
<organism evidence="3 4">
    <name type="scientific">Agromyces aureus</name>
    <dbReference type="NCBI Taxonomy" id="453304"/>
    <lineage>
        <taxon>Bacteria</taxon>
        <taxon>Bacillati</taxon>
        <taxon>Actinomycetota</taxon>
        <taxon>Actinomycetes</taxon>
        <taxon>Micrococcales</taxon>
        <taxon>Microbacteriaceae</taxon>
        <taxon>Agromyces</taxon>
    </lineage>
</organism>
<evidence type="ECO:0000313" key="3">
    <source>
        <dbReference type="EMBL" id="ANJ26269.1"/>
    </source>
</evidence>
<protein>
    <recommendedName>
        <fullName evidence="2">Glycosyl transferase family 1 domain-containing protein</fullName>
    </recommendedName>
</protein>
<name>A0A191WDL9_9MICO</name>
<sequence>MFVFTAIEDFGIMPVEAMAAGTPVIVNAIGGAREPVEMLGGGAVLRDDSEAGIQRALKDALSTDRDALRMGVQAFDVEEFDANVVRWREASIA</sequence>
<reference evidence="4" key="2">
    <citation type="submission" date="2016-01" db="EMBL/GenBank/DDBJ databases">
        <title>Complete genome sequence of Agromyces aureus AR33T and comparison with related organisms.</title>
        <authorList>
            <person name="Corretto E."/>
            <person name="Antonielli L."/>
            <person name="Sessitsch A."/>
            <person name="Brader G."/>
        </authorList>
    </citation>
    <scope>NUCLEOTIDE SEQUENCE [LARGE SCALE GENOMIC DNA]</scope>
    <source>
        <strain evidence="4">AR33</strain>
    </source>
</reference>
<accession>A0A191WDL9</accession>
<evidence type="ECO:0000313" key="4">
    <source>
        <dbReference type="Proteomes" id="UP000078437"/>
    </source>
</evidence>
<keyword evidence="1" id="KW-0808">Transferase</keyword>
<gene>
    <name evidence="3" type="ORF">ATC03_05590</name>
</gene>
<evidence type="ECO:0000256" key="1">
    <source>
        <dbReference type="ARBA" id="ARBA00022679"/>
    </source>
</evidence>
<evidence type="ECO:0000259" key="2">
    <source>
        <dbReference type="Pfam" id="PF00534"/>
    </source>
</evidence>
<dbReference type="Gene3D" id="3.40.50.2000">
    <property type="entry name" value="Glycogen Phosphorylase B"/>
    <property type="match status" value="1"/>
</dbReference>
<feature type="domain" description="Glycosyl transferase family 1" evidence="2">
    <location>
        <begin position="7"/>
        <end position="73"/>
    </location>
</feature>
<dbReference type="AlphaFoldDB" id="A0A191WDL9"/>
<dbReference type="EMBL" id="CP013979">
    <property type="protein sequence ID" value="ANJ26269.1"/>
    <property type="molecule type" value="Genomic_DNA"/>
</dbReference>
<reference evidence="3 4" key="1">
    <citation type="journal article" date="2016" name="Int. J. Syst. Evol. Microbiol.">
        <title>Agromyces aureus sp. nov., isolated from the rhizosphere of Salix caprea L. grown in a heavy-metal-contaminated soil.</title>
        <authorList>
            <person name="Corretto E."/>
            <person name="Antonielli L."/>
            <person name="Sessitsch A."/>
            <person name="Compant S."/>
            <person name="Gorfer M."/>
            <person name="Kuffner M."/>
            <person name="Brader G."/>
        </authorList>
    </citation>
    <scope>NUCLEOTIDE SEQUENCE [LARGE SCALE GENOMIC DNA]</scope>
    <source>
        <strain evidence="3 4">AR33</strain>
    </source>
</reference>
<dbReference type="SUPFAM" id="SSF53756">
    <property type="entry name" value="UDP-Glycosyltransferase/glycogen phosphorylase"/>
    <property type="match status" value="1"/>
</dbReference>